<keyword evidence="3 6" id="KW-0472">Membrane</keyword>
<feature type="region of interest" description="Disordered" evidence="5">
    <location>
        <begin position="254"/>
        <end position="275"/>
    </location>
</feature>
<evidence type="ECO:0000256" key="1">
    <source>
        <dbReference type="ARBA" id="ARBA00004370"/>
    </source>
</evidence>
<protein>
    <submittedName>
        <fullName evidence="7">CDP-alcohol phosphatidyltransferase family protein</fullName>
    </submittedName>
</protein>
<dbReference type="PANTHER" id="PTHR10414:SF37">
    <property type="entry name" value="BB IN A BOXCAR, ISOFORM C"/>
    <property type="match status" value="1"/>
</dbReference>
<sequence>MVGTGRTLGYGAAVARLAEAQKTAKGVSLYSRYVNRPVGRRLAAAAYRLGLGPNQVTLLSAAVSGAALATVALASPSWAVGVVVWFGLFLGFALDSADGQLARLLGRSSPAGEWLDHVVDLAKITALHAVVLIAFHRHFELPGDGWLLLPLGFQLAHLLIFFGGLLTEQLRRNAPGPAGAPSPAPSPAPLPSRRRAVALLPVDYGTLCLLFVLLGDERAFRCGYAVLACAYGLFCAGFSVRWFRALSALAAPATPAEPAAPGPVEPPNASSAPRS</sequence>
<dbReference type="GO" id="GO:0016780">
    <property type="term" value="F:phosphotransferase activity, for other substituted phosphate groups"/>
    <property type="evidence" value="ECO:0007669"/>
    <property type="project" value="InterPro"/>
</dbReference>
<feature type="transmembrane region" description="Helical" evidence="6">
    <location>
        <begin position="147"/>
        <end position="166"/>
    </location>
</feature>
<evidence type="ECO:0000313" key="8">
    <source>
        <dbReference type="Proteomes" id="UP000278673"/>
    </source>
</evidence>
<dbReference type="InterPro" id="IPR048254">
    <property type="entry name" value="CDP_ALCOHOL_P_TRANSF_CS"/>
</dbReference>
<reference evidence="7 8" key="1">
    <citation type="submission" date="2018-10" db="EMBL/GenBank/DDBJ databases">
        <title>Isolation, diversity and antifungal activity of actinobacteria from wheat.</title>
        <authorList>
            <person name="Han C."/>
        </authorList>
    </citation>
    <scope>NUCLEOTIDE SEQUENCE [LARGE SCALE GENOMIC DNA]</scope>
    <source>
        <strain evidence="7 8">NEAU-YY642</strain>
    </source>
</reference>
<keyword evidence="6" id="KW-1133">Transmembrane helix</keyword>
<dbReference type="InterPro" id="IPR000462">
    <property type="entry name" value="CDP-OH_P_trans"/>
</dbReference>
<dbReference type="Pfam" id="PF01066">
    <property type="entry name" value="CDP-OH_P_transf"/>
    <property type="match status" value="1"/>
</dbReference>
<comment type="caution">
    <text evidence="7">The sequence shown here is derived from an EMBL/GenBank/DDBJ whole genome shotgun (WGS) entry which is preliminary data.</text>
</comment>
<evidence type="ECO:0000256" key="6">
    <source>
        <dbReference type="SAM" id="Phobius"/>
    </source>
</evidence>
<dbReference type="AlphaFoldDB" id="A0A3M2L8K5"/>
<accession>A0A3M2L8K5</accession>
<evidence type="ECO:0000313" key="7">
    <source>
        <dbReference type="EMBL" id="RMI33909.1"/>
    </source>
</evidence>
<dbReference type="PANTHER" id="PTHR10414">
    <property type="entry name" value="ETHANOLAMINEPHOSPHOTRANSFERASE"/>
    <property type="match status" value="1"/>
</dbReference>
<feature type="transmembrane region" description="Helical" evidence="6">
    <location>
        <begin position="67"/>
        <end position="94"/>
    </location>
</feature>
<name>A0A3M2L8K5_9ACTN</name>
<organism evidence="7 8">
    <name type="scientific">Streptomyces triticirhizae</name>
    <dbReference type="NCBI Taxonomy" id="2483353"/>
    <lineage>
        <taxon>Bacteria</taxon>
        <taxon>Bacillati</taxon>
        <taxon>Actinomycetota</taxon>
        <taxon>Actinomycetes</taxon>
        <taxon>Kitasatosporales</taxon>
        <taxon>Streptomycetaceae</taxon>
        <taxon>Streptomyces</taxon>
    </lineage>
</organism>
<feature type="transmembrane region" description="Helical" evidence="6">
    <location>
        <begin position="222"/>
        <end position="243"/>
    </location>
</feature>
<dbReference type="PROSITE" id="PS00379">
    <property type="entry name" value="CDP_ALCOHOL_P_TRANSF"/>
    <property type="match status" value="1"/>
</dbReference>
<dbReference type="InterPro" id="IPR043130">
    <property type="entry name" value="CDP-OH_PTrfase_TM_dom"/>
</dbReference>
<comment type="similarity">
    <text evidence="4">Belongs to the CDP-alcohol phosphatidyltransferase class-I family.</text>
</comment>
<comment type="subcellular location">
    <subcellularLocation>
        <location evidence="1">Membrane</location>
    </subcellularLocation>
</comment>
<evidence type="ECO:0000256" key="5">
    <source>
        <dbReference type="SAM" id="MobiDB-lite"/>
    </source>
</evidence>
<evidence type="ECO:0000256" key="2">
    <source>
        <dbReference type="ARBA" id="ARBA00022679"/>
    </source>
</evidence>
<dbReference type="EMBL" id="RFFJ01000179">
    <property type="protein sequence ID" value="RMI33909.1"/>
    <property type="molecule type" value="Genomic_DNA"/>
</dbReference>
<evidence type="ECO:0000256" key="3">
    <source>
        <dbReference type="ARBA" id="ARBA00023136"/>
    </source>
</evidence>
<dbReference type="GO" id="GO:0008654">
    <property type="term" value="P:phospholipid biosynthetic process"/>
    <property type="evidence" value="ECO:0007669"/>
    <property type="project" value="InterPro"/>
</dbReference>
<keyword evidence="8" id="KW-1185">Reference proteome</keyword>
<proteinExistence type="inferred from homology"/>
<keyword evidence="6" id="KW-0812">Transmembrane</keyword>
<dbReference type="GO" id="GO:0016020">
    <property type="term" value="C:membrane"/>
    <property type="evidence" value="ECO:0007669"/>
    <property type="project" value="UniProtKB-SubCell"/>
</dbReference>
<feature type="transmembrane region" description="Helical" evidence="6">
    <location>
        <begin position="196"/>
        <end position="215"/>
    </location>
</feature>
<gene>
    <name evidence="7" type="ORF">EBN88_23915</name>
</gene>
<evidence type="ECO:0000256" key="4">
    <source>
        <dbReference type="RuleBase" id="RU003750"/>
    </source>
</evidence>
<dbReference type="InterPro" id="IPR014472">
    <property type="entry name" value="CHOPT"/>
</dbReference>
<dbReference type="Gene3D" id="1.20.120.1760">
    <property type="match status" value="1"/>
</dbReference>
<keyword evidence="2 4" id="KW-0808">Transferase</keyword>
<dbReference type="Proteomes" id="UP000278673">
    <property type="component" value="Unassembled WGS sequence"/>
</dbReference>